<evidence type="ECO:0000256" key="1">
    <source>
        <dbReference type="SAM" id="MobiDB-lite"/>
    </source>
</evidence>
<feature type="region of interest" description="Disordered" evidence="1">
    <location>
        <begin position="447"/>
        <end position="471"/>
    </location>
</feature>
<feature type="compositionally biased region" description="Basic and acidic residues" evidence="1">
    <location>
        <begin position="925"/>
        <end position="935"/>
    </location>
</feature>
<dbReference type="Proteomes" id="UP001175227">
    <property type="component" value="Unassembled WGS sequence"/>
</dbReference>
<dbReference type="AlphaFoldDB" id="A0AA39U5D6"/>
<feature type="compositionally biased region" description="Basic and acidic residues" evidence="1">
    <location>
        <begin position="455"/>
        <end position="471"/>
    </location>
</feature>
<sequence length="966" mass="109667">MSTEALQFENAYSEILRGYSAAKQSSLVWSLPVLCRQFLTTPLDLEKWFRMWAVTSDQDREILEFGKAMGQTLKFVADESWSKGDPPKDSINFILPVRGTHKSANHLDTLVLVKAMDIAAGFLRLPTRSYYPSFGKVIKLENSHIGYLKRLDDWPRKLEQIQTSFRMYSERTSIPLPAVVPGRDEGEVILRNDVCLLMNHWKHESAKSWLKALCVLDGVAFHIRVLCFNNSPLAPWSGTDIIVEKHPDVQMIMANDDTLKKFKENLPRWKQVFANAVAISPLVLILGKGIRSDVKHFPSITMQPLLAKIQHAENETEKERLGREWNDRIWFSKALSFALHNPIPGLESKAGIHTCQWLQSTEDKWMASLVRTKGRGASFLIALDPHFQGSLATMFARVQRWGHENFCDFLDEKTGKEPWCLPAATAPLTVEDVDPMSVEEIISREFASKKRRRSRSPEASDAKAKKTKVDRNLSRSEIGIRSPLVWVQSTDTHASFDYFPLQLNEVDDREMITAWNDCVVLDNPRYRLPETGKGMDDSMITTMAHIGNVDSLREVQDHQRRASKETKDNINVNMSLRELFEEGLEQEGRVLNALALPCTTSYDSDPLQFILSSHCRAFEHTSDMPADIFDTTYPVSATSFWLVATKGAISYMHCDCHGVGTVVEVLCGRKLWYIFRHRGSSADDSMIEEYMGDWAPGFIPSPDEWEAEVVLLEPGSALVMTNDDDKGFHYLEIPEMSRNGLLDIIALGNLCIFSSALLPCIEESPEQVKIAIATATGAYLSLIRYLKARYRLIFLSSPENEAAAKLPRVRSMDIGDFAVSSAAHFGRSLIYYSRMAYKLRMRLHDDSNVLHALKSMKNEVNASLNTFLHIDLTDEFLYTYKNEQKKCLHLHPVFDVRHKEDILDLGIYNACDMFESSQASVKHMEMKDFDGKETDNEGSFDEEEQSQSGDQDEENSEDASGSEYKP</sequence>
<dbReference type="SUPFAM" id="SSF51197">
    <property type="entry name" value="Clavaminate synthase-like"/>
    <property type="match status" value="1"/>
</dbReference>
<evidence type="ECO:0000313" key="2">
    <source>
        <dbReference type="EMBL" id="KAK0477837.1"/>
    </source>
</evidence>
<name>A0AA39U5D6_9AGAR</name>
<proteinExistence type="predicted"/>
<keyword evidence="3" id="KW-1185">Reference proteome</keyword>
<comment type="caution">
    <text evidence="2">The sequence shown here is derived from an EMBL/GenBank/DDBJ whole genome shotgun (WGS) entry which is preliminary data.</text>
</comment>
<evidence type="ECO:0000313" key="3">
    <source>
        <dbReference type="Proteomes" id="UP001175227"/>
    </source>
</evidence>
<reference evidence="2" key="1">
    <citation type="submission" date="2023-06" db="EMBL/GenBank/DDBJ databases">
        <authorList>
            <consortium name="Lawrence Berkeley National Laboratory"/>
            <person name="Ahrendt S."/>
            <person name="Sahu N."/>
            <person name="Indic B."/>
            <person name="Wong-Bajracharya J."/>
            <person name="Merenyi Z."/>
            <person name="Ke H.-M."/>
            <person name="Monk M."/>
            <person name="Kocsube S."/>
            <person name="Drula E."/>
            <person name="Lipzen A."/>
            <person name="Balint B."/>
            <person name="Henrissat B."/>
            <person name="Andreopoulos B."/>
            <person name="Martin F.M."/>
            <person name="Harder C.B."/>
            <person name="Rigling D."/>
            <person name="Ford K.L."/>
            <person name="Foster G.D."/>
            <person name="Pangilinan J."/>
            <person name="Papanicolaou A."/>
            <person name="Barry K."/>
            <person name="LaButti K."/>
            <person name="Viragh M."/>
            <person name="Koriabine M."/>
            <person name="Yan M."/>
            <person name="Riley R."/>
            <person name="Champramary S."/>
            <person name="Plett K.L."/>
            <person name="Tsai I.J."/>
            <person name="Slot J."/>
            <person name="Sipos G."/>
            <person name="Plett J."/>
            <person name="Nagy L.G."/>
            <person name="Grigoriev I.V."/>
        </authorList>
    </citation>
    <scope>NUCLEOTIDE SEQUENCE</scope>
    <source>
        <strain evidence="2">ICMP 16352</strain>
    </source>
</reference>
<dbReference type="EMBL" id="JAUEPR010000015">
    <property type="protein sequence ID" value="KAK0477837.1"/>
    <property type="molecule type" value="Genomic_DNA"/>
</dbReference>
<feature type="compositionally biased region" description="Acidic residues" evidence="1">
    <location>
        <begin position="936"/>
        <end position="957"/>
    </location>
</feature>
<organism evidence="2 3">
    <name type="scientific">Armillaria novae-zelandiae</name>
    <dbReference type="NCBI Taxonomy" id="153914"/>
    <lineage>
        <taxon>Eukaryota</taxon>
        <taxon>Fungi</taxon>
        <taxon>Dikarya</taxon>
        <taxon>Basidiomycota</taxon>
        <taxon>Agaricomycotina</taxon>
        <taxon>Agaricomycetes</taxon>
        <taxon>Agaricomycetidae</taxon>
        <taxon>Agaricales</taxon>
        <taxon>Marasmiineae</taxon>
        <taxon>Physalacriaceae</taxon>
        <taxon>Armillaria</taxon>
    </lineage>
</organism>
<accession>A0AA39U5D6</accession>
<evidence type="ECO:0008006" key="4">
    <source>
        <dbReference type="Google" id="ProtNLM"/>
    </source>
</evidence>
<feature type="region of interest" description="Disordered" evidence="1">
    <location>
        <begin position="925"/>
        <end position="966"/>
    </location>
</feature>
<protein>
    <recommendedName>
        <fullName evidence="4">JmjC domain-containing protein</fullName>
    </recommendedName>
</protein>
<gene>
    <name evidence="2" type="ORF">IW261DRAFT_1420688</name>
</gene>